<keyword evidence="7" id="KW-1185">Reference proteome</keyword>
<protein>
    <recommendedName>
        <fullName evidence="8">Glycosyl transferase family 2</fullName>
    </recommendedName>
</protein>
<evidence type="ECO:0008006" key="8">
    <source>
        <dbReference type="Google" id="ProtNLM"/>
    </source>
</evidence>
<organism evidence="6 7">
    <name type="scientific">Sphingomonas pseudosanguinis</name>
    <dbReference type="NCBI Taxonomy" id="413712"/>
    <lineage>
        <taxon>Bacteria</taxon>
        <taxon>Pseudomonadati</taxon>
        <taxon>Pseudomonadota</taxon>
        <taxon>Alphaproteobacteria</taxon>
        <taxon>Sphingomonadales</taxon>
        <taxon>Sphingomonadaceae</taxon>
        <taxon>Sphingomonas</taxon>
    </lineage>
</organism>
<dbReference type="GO" id="GO:0016757">
    <property type="term" value="F:glycosyltransferase activity"/>
    <property type="evidence" value="ECO:0007669"/>
    <property type="project" value="UniProtKB-KW"/>
</dbReference>
<accession>A0A7W6AD60</accession>
<dbReference type="PANTHER" id="PTHR43646:SF2">
    <property type="entry name" value="GLYCOSYLTRANSFERASE 2-LIKE DOMAIN-CONTAINING PROTEIN"/>
    <property type="match status" value="1"/>
</dbReference>
<reference evidence="6 7" key="1">
    <citation type="submission" date="2020-08" db="EMBL/GenBank/DDBJ databases">
        <title>Genomic Encyclopedia of Type Strains, Phase IV (KMG-IV): sequencing the most valuable type-strain genomes for metagenomic binning, comparative biology and taxonomic classification.</title>
        <authorList>
            <person name="Goeker M."/>
        </authorList>
    </citation>
    <scope>NUCLEOTIDE SEQUENCE [LARGE SCALE GENOMIC DNA]</scope>
    <source>
        <strain evidence="6 7">DSM 19512</strain>
    </source>
</reference>
<proteinExistence type="predicted"/>
<gene>
    <name evidence="6" type="ORF">GGR48_002207</name>
</gene>
<evidence type="ECO:0000256" key="5">
    <source>
        <dbReference type="ARBA" id="ARBA00023136"/>
    </source>
</evidence>
<dbReference type="InterPro" id="IPR029044">
    <property type="entry name" value="Nucleotide-diphossugar_trans"/>
</dbReference>
<comment type="subcellular location">
    <subcellularLocation>
        <location evidence="1">Cell membrane</location>
    </subcellularLocation>
</comment>
<evidence type="ECO:0000256" key="1">
    <source>
        <dbReference type="ARBA" id="ARBA00004236"/>
    </source>
</evidence>
<keyword evidence="5" id="KW-0472">Membrane</keyword>
<evidence type="ECO:0000256" key="3">
    <source>
        <dbReference type="ARBA" id="ARBA00022676"/>
    </source>
</evidence>
<dbReference type="PANTHER" id="PTHR43646">
    <property type="entry name" value="GLYCOSYLTRANSFERASE"/>
    <property type="match status" value="1"/>
</dbReference>
<evidence type="ECO:0000256" key="4">
    <source>
        <dbReference type="ARBA" id="ARBA00022679"/>
    </source>
</evidence>
<evidence type="ECO:0000256" key="2">
    <source>
        <dbReference type="ARBA" id="ARBA00022475"/>
    </source>
</evidence>
<dbReference type="EMBL" id="JACIDH010000009">
    <property type="protein sequence ID" value="MBB3879773.1"/>
    <property type="molecule type" value="Genomic_DNA"/>
</dbReference>
<sequence>MALPDDAPTVLCIPARDEAAMLPGLLAAIAGQSVPLTTLRVCIYLDDCRDGSAHLLERIGPDLPFPLIVAQGPCASAPNAGAARRAALALGLALLEGGEGMVFTTDADSRPQRDWIAAGRKALAVADIVAGRILRIDAAADPLQGRIEAYYDRLHRYRRIVDPVAWEARDTHHFSGGANIALRASAYRDVGGFLPLPCGEDARLLDDAARAGLRVRRDGAMRVETSSRRQGRIAGGLAGQLRALDEGAAPMMADPRGAAWQWRAQAAARRAFAAIDRVDARAALGRRLGLTADHVLGVARDCPNAEAFAMRVVPAPRDHAGSVTLAEAEDGVSILEREWCEIAA</sequence>
<keyword evidence="3" id="KW-0328">Glycosyltransferase</keyword>
<dbReference type="AlphaFoldDB" id="A0A7W6AD60"/>
<dbReference type="Proteomes" id="UP000538670">
    <property type="component" value="Unassembled WGS sequence"/>
</dbReference>
<dbReference type="SUPFAM" id="SSF53448">
    <property type="entry name" value="Nucleotide-diphospho-sugar transferases"/>
    <property type="match status" value="1"/>
</dbReference>
<keyword evidence="4" id="KW-0808">Transferase</keyword>
<dbReference type="GO" id="GO:0005886">
    <property type="term" value="C:plasma membrane"/>
    <property type="evidence" value="ECO:0007669"/>
    <property type="project" value="UniProtKB-SubCell"/>
</dbReference>
<keyword evidence="2" id="KW-1003">Cell membrane</keyword>
<name>A0A7W6AD60_9SPHN</name>
<evidence type="ECO:0000313" key="6">
    <source>
        <dbReference type="EMBL" id="MBB3879773.1"/>
    </source>
</evidence>
<dbReference type="RefSeq" id="WP_240456062.1">
    <property type="nucleotide sequence ID" value="NZ_JACIDH010000009.1"/>
</dbReference>
<dbReference type="Gene3D" id="3.90.550.10">
    <property type="entry name" value="Spore Coat Polysaccharide Biosynthesis Protein SpsA, Chain A"/>
    <property type="match status" value="1"/>
</dbReference>
<evidence type="ECO:0000313" key="7">
    <source>
        <dbReference type="Proteomes" id="UP000538670"/>
    </source>
</evidence>
<comment type="caution">
    <text evidence="6">The sequence shown here is derived from an EMBL/GenBank/DDBJ whole genome shotgun (WGS) entry which is preliminary data.</text>
</comment>